<dbReference type="InterPro" id="IPR013752">
    <property type="entry name" value="KPA_reductase"/>
</dbReference>
<evidence type="ECO:0000256" key="9">
    <source>
        <dbReference type="ARBA" id="ARBA00048793"/>
    </source>
</evidence>
<gene>
    <name evidence="13" type="ORF">WCN91_07575</name>
</gene>
<comment type="pathway">
    <text evidence="1 10">Cofactor biosynthesis; (R)-pantothenate biosynthesis; (R)-pantoate from 3-methyl-2-oxobutanoate: step 2/2.</text>
</comment>
<evidence type="ECO:0000256" key="10">
    <source>
        <dbReference type="RuleBase" id="RU362068"/>
    </source>
</evidence>
<proteinExistence type="inferred from homology"/>
<reference evidence="13 14" key="1">
    <citation type="submission" date="2024-03" db="EMBL/GenBank/DDBJ databases">
        <title>Pseudoalteromonas qingdaonensis sp. nov., isolated from the intestines of marine benthic organisms.</title>
        <authorList>
            <person name="Lin X."/>
            <person name="Fang S."/>
            <person name="Hu X."/>
        </authorList>
    </citation>
    <scope>NUCLEOTIDE SEQUENCE [LARGE SCALE GENOMIC DNA]</scope>
    <source>
        <strain evidence="13 14">YIC-827</strain>
    </source>
</reference>
<evidence type="ECO:0000256" key="4">
    <source>
        <dbReference type="ARBA" id="ARBA00019465"/>
    </source>
</evidence>
<dbReference type="Pfam" id="PF08546">
    <property type="entry name" value="ApbA_C"/>
    <property type="match status" value="1"/>
</dbReference>
<accession>A0ABU9MW63</accession>
<keyword evidence="14" id="KW-1185">Reference proteome</keyword>
<comment type="function">
    <text evidence="10">Catalyzes the NADPH-dependent reduction of ketopantoate into pantoic acid.</text>
</comment>
<dbReference type="InterPro" id="IPR050838">
    <property type="entry name" value="Ketopantoate_reductase"/>
</dbReference>
<evidence type="ECO:0000256" key="1">
    <source>
        <dbReference type="ARBA" id="ARBA00004994"/>
    </source>
</evidence>
<dbReference type="Proteomes" id="UP001447008">
    <property type="component" value="Unassembled WGS sequence"/>
</dbReference>
<evidence type="ECO:0000256" key="7">
    <source>
        <dbReference type="ARBA" id="ARBA00023002"/>
    </source>
</evidence>
<dbReference type="InterPro" id="IPR013332">
    <property type="entry name" value="KPR_N"/>
</dbReference>
<evidence type="ECO:0000256" key="2">
    <source>
        <dbReference type="ARBA" id="ARBA00007870"/>
    </source>
</evidence>
<comment type="catalytic activity">
    <reaction evidence="9 10">
        <text>(R)-pantoate + NADP(+) = 2-dehydropantoate + NADPH + H(+)</text>
        <dbReference type="Rhea" id="RHEA:16233"/>
        <dbReference type="ChEBI" id="CHEBI:11561"/>
        <dbReference type="ChEBI" id="CHEBI:15378"/>
        <dbReference type="ChEBI" id="CHEBI:15980"/>
        <dbReference type="ChEBI" id="CHEBI:57783"/>
        <dbReference type="ChEBI" id="CHEBI:58349"/>
        <dbReference type="EC" id="1.1.1.169"/>
    </reaction>
</comment>
<dbReference type="PANTHER" id="PTHR43765">
    <property type="entry name" value="2-DEHYDROPANTOATE 2-REDUCTASE-RELATED"/>
    <property type="match status" value="1"/>
</dbReference>
<dbReference type="NCBIfam" id="TIGR00745">
    <property type="entry name" value="apbA_panE"/>
    <property type="match status" value="1"/>
</dbReference>
<evidence type="ECO:0000256" key="6">
    <source>
        <dbReference type="ARBA" id="ARBA00022857"/>
    </source>
</evidence>
<comment type="similarity">
    <text evidence="2 10">Belongs to the ketopantoate reductase family.</text>
</comment>
<keyword evidence="5 10" id="KW-0566">Pantothenate biosynthesis</keyword>
<sequence length="329" mass="36055">MRIAVFGAGSTGCYLGALLSAAKLDVSLICRPRIKDAIIANGGIHISDYQGLDKTVMPYELITEPGEQQFDVVFVTLKCHQLQAALAQLLAITHKSSNLVFMQNGLGSFEAIKDQLGERSCVFGITPFNVLQQGAHFHKGTEGEFVFAKTPATEHIAKTLREQGFHCELKAQMEPVIYGKLLLNLNNALNAVADMPIKQELENKALRRVLAAAMKEWLAVCQAMNIELAQFTKVKPAMVPLVLRLPNWLFKRLASAMLDIDPRARSSMWEDIQAGRKTEIAYLNGAVVALGKQHGVATAVNQAIVTCIEKRECGEEVALADLLMAAKQK</sequence>
<dbReference type="InterPro" id="IPR008927">
    <property type="entry name" value="6-PGluconate_DH-like_C_sf"/>
</dbReference>
<protein>
    <recommendedName>
        <fullName evidence="4 10">2-dehydropantoate 2-reductase</fullName>
        <ecNumber evidence="3 10">1.1.1.169</ecNumber>
    </recommendedName>
    <alternativeName>
        <fullName evidence="8 10">Ketopantoate reductase</fullName>
    </alternativeName>
</protein>
<dbReference type="SUPFAM" id="SSF48179">
    <property type="entry name" value="6-phosphogluconate dehydrogenase C-terminal domain-like"/>
    <property type="match status" value="1"/>
</dbReference>
<comment type="caution">
    <text evidence="13">The sequence shown here is derived from an EMBL/GenBank/DDBJ whole genome shotgun (WGS) entry which is preliminary data.</text>
</comment>
<evidence type="ECO:0000259" key="11">
    <source>
        <dbReference type="Pfam" id="PF02558"/>
    </source>
</evidence>
<name>A0ABU9MW63_9GAMM</name>
<keyword evidence="6 10" id="KW-0521">NADP</keyword>
<dbReference type="EMBL" id="JBCGCU010000006">
    <property type="protein sequence ID" value="MEM0515290.1"/>
    <property type="molecule type" value="Genomic_DNA"/>
</dbReference>
<evidence type="ECO:0000256" key="3">
    <source>
        <dbReference type="ARBA" id="ARBA00013014"/>
    </source>
</evidence>
<dbReference type="InterPro" id="IPR036291">
    <property type="entry name" value="NAD(P)-bd_dom_sf"/>
</dbReference>
<dbReference type="SUPFAM" id="SSF51735">
    <property type="entry name" value="NAD(P)-binding Rossmann-fold domains"/>
    <property type="match status" value="1"/>
</dbReference>
<evidence type="ECO:0000256" key="5">
    <source>
        <dbReference type="ARBA" id="ARBA00022655"/>
    </source>
</evidence>
<dbReference type="InterPro" id="IPR003710">
    <property type="entry name" value="ApbA"/>
</dbReference>
<dbReference type="InterPro" id="IPR013328">
    <property type="entry name" value="6PGD_dom2"/>
</dbReference>
<feature type="domain" description="Ketopantoate reductase C-terminal" evidence="12">
    <location>
        <begin position="175"/>
        <end position="311"/>
    </location>
</feature>
<feature type="domain" description="Ketopantoate reductase N-terminal" evidence="11">
    <location>
        <begin position="3"/>
        <end position="149"/>
    </location>
</feature>
<evidence type="ECO:0000313" key="13">
    <source>
        <dbReference type="EMBL" id="MEM0515290.1"/>
    </source>
</evidence>
<dbReference type="RefSeq" id="WP_342677812.1">
    <property type="nucleotide sequence ID" value="NZ_JBCGCU010000006.1"/>
</dbReference>
<dbReference type="Pfam" id="PF02558">
    <property type="entry name" value="ApbA"/>
    <property type="match status" value="1"/>
</dbReference>
<dbReference type="Gene3D" id="3.40.50.720">
    <property type="entry name" value="NAD(P)-binding Rossmann-like Domain"/>
    <property type="match status" value="1"/>
</dbReference>
<dbReference type="PANTHER" id="PTHR43765:SF2">
    <property type="entry name" value="2-DEHYDROPANTOATE 2-REDUCTASE"/>
    <property type="match status" value="1"/>
</dbReference>
<keyword evidence="7 10" id="KW-0560">Oxidoreductase</keyword>
<evidence type="ECO:0000256" key="8">
    <source>
        <dbReference type="ARBA" id="ARBA00032024"/>
    </source>
</evidence>
<dbReference type="GO" id="GO:0008677">
    <property type="term" value="F:2-dehydropantoate 2-reductase activity"/>
    <property type="evidence" value="ECO:0007669"/>
    <property type="project" value="UniProtKB-EC"/>
</dbReference>
<dbReference type="EC" id="1.1.1.169" evidence="3 10"/>
<evidence type="ECO:0000259" key="12">
    <source>
        <dbReference type="Pfam" id="PF08546"/>
    </source>
</evidence>
<organism evidence="13 14">
    <name type="scientific">Pseudoalteromonas qingdaonensis</name>
    <dbReference type="NCBI Taxonomy" id="3131913"/>
    <lineage>
        <taxon>Bacteria</taxon>
        <taxon>Pseudomonadati</taxon>
        <taxon>Pseudomonadota</taxon>
        <taxon>Gammaproteobacteria</taxon>
        <taxon>Alteromonadales</taxon>
        <taxon>Pseudoalteromonadaceae</taxon>
        <taxon>Pseudoalteromonas</taxon>
    </lineage>
</organism>
<dbReference type="Gene3D" id="1.10.1040.10">
    <property type="entry name" value="N-(1-d-carboxylethyl)-l-norvaline Dehydrogenase, domain 2"/>
    <property type="match status" value="1"/>
</dbReference>
<evidence type="ECO:0000313" key="14">
    <source>
        <dbReference type="Proteomes" id="UP001447008"/>
    </source>
</evidence>